<dbReference type="Proteomes" id="UP001642260">
    <property type="component" value="Unassembled WGS sequence"/>
</dbReference>
<dbReference type="InterPro" id="IPR011990">
    <property type="entry name" value="TPR-like_helical_dom_sf"/>
</dbReference>
<evidence type="ECO:0000313" key="2">
    <source>
        <dbReference type="Proteomes" id="UP001642260"/>
    </source>
</evidence>
<accession>A0ABC8K3P1</accession>
<organism evidence="1 2">
    <name type="scientific">Eruca vesicaria subsp. sativa</name>
    <name type="common">Garden rocket</name>
    <name type="synonym">Eruca sativa</name>
    <dbReference type="NCBI Taxonomy" id="29727"/>
    <lineage>
        <taxon>Eukaryota</taxon>
        <taxon>Viridiplantae</taxon>
        <taxon>Streptophyta</taxon>
        <taxon>Embryophyta</taxon>
        <taxon>Tracheophyta</taxon>
        <taxon>Spermatophyta</taxon>
        <taxon>Magnoliopsida</taxon>
        <taxon>eudicotyledons</taxon>
        <taxon>Gunneridae</taxon>
        <taxon>Pentapetalae</taxon>
        <taxon>rosids</taxon>
        <taxon>malvids</taxon>
        <taxon>Brassicales</taxon>
        <taxon>Brassicaceae</taxon>
        <taxon>Brassiceae</taxon>
        <taxon>Eruca</taxon>
    </lineage>
</organism>
<keyword evidence="2" id="KW-1185">Reference proteome</keyword>
<proteinExistence type="predicted"/>
<reference evidence="1 2" key="1">
    <citation type="submission" date="2022-03" db="EMBL/GenBank/DDBJ databases">
        <authorList>
            <person name="Macdonald S."/>
            <person name="Ahmed S."/>
            <person name="Newling K."/>
        </authorList>
    </citation>
    <scope>NUCLEOTIDE SEQUENCE [LARGE SCALE GENOMIC DNA]</scope>
</reference>
<dbReference type="PANTHER" id="PTHR26312">
    <property type="entry name" value="TETRATRICOPEPTIDE REPEAT PROTEIN 5"/>
    <property type="match status" value="1"/>
</dbReference>
<gene>
    <name evidence="1" type="ORF">ERUC_LOCUS18901</name>
</gene>
<evidence type="ECO:0000313" key="1">
    <source>
        <dbReference type="EMBL" id="CAH8353146.1"/>
    </source>
</evidence>
<dbReference type="EMBL" id="CAKOAT010178488">
    <property type="protein sequence ID" value="CAH8353146.1"/>
    <property type="molecule type" value="Genomic_DNA"/>
</dbReference>
<name>A0ABC8K3P1_ERUVS</name>
<protein>
    <submittedName>
        <fullName evidence="1">Uncharacterized protein</fullName>
    </submittedName>
</protein>
<dbReference type="AlphaFoldDB" id="A0ABC8K3P1"/>
<dbReference type="PANTHER" id="PTHR26312:SF142">
    <property type="entry name" value="TETRATRICOPEPTIDE REPEAT (TPR)-LIKE SUPERFAMILY PROTEIN"/>
    <property type="match status" value="1"/>
</dbReference>
<comment type="caution">
    <text evidence="1">The sequence shown here is derived from an EMBL/GenBank/DDBJ whole genome shotgun (WGS) entry which is preliminary data.</text>
</comment>
<sequence length="337" mass="38465">MKQTGFSQTTRIMESLGRLKIHHQPPHFSFTHTSSSSSSLKQSSFLIPPNPSFKYPSLKASSSKSQNPLQKSTPFPLLKSTCITLTTAATLLSLNLQLKPPAIAAPITPPSSSESNRHVTYEDKEKALEEHLATHPTDVDSLSSLVEVKFTSYKLPEAIKLLDRLIKLEPYEPKWPVKKARYFTCDGDTSSAQTVLEKVLAKHPLHAEAYYVLVTAYSNAGHDWKRVESRIEETMLRCEKENKHKEYREFKHLVAQIRVVRGKHSEALKLYEELVEDEPSDFWPYFCRGGIYTLLKEEDKAEEEYLKFKKLVPENYNYMEDFLGNNLFAGELFSAMG</sequence>
<dbReference type="SUPFAM" id="SSF48452">
    <property type="entry name" value="TPR-like"/>
    <property type="match status" value="1"/>
</dbReference>
<dbReference type="Gene3D" id="1.25.40.10">
    <property type="entry name" value="Tetratricopeptide repeat domain"/>
    <property type="match status" value="1"/>
</dbReference>